<evidence type="ECO:0000313" key="2">
    <source>
        <dbReference type="Proteomes" id="UP000249682"/>
    </source>
</evidence>
<accession>A0AAD0P9F7</accession>
<dbReference type="Proteomes" id="UP000249682">
    <property type="component" value="Chromosome"/>
</dbReference>
<evidence type="ECO:0000313" key="1">
    <source>
        <dbReference type="EMBL" id="AWV48503.1"/>
    </source>
</evidence>
<gene>
    <name evidence="1" type="ORF">DIJ64_11885</name>
</gene>
<organism evidence="1 2">
    <name type="scientific">Mycobacterium leprae</name>
    <dbReference type="NCBI Taxonomy" id="1769"/>
    <lineage>
        <taxon>Bacteria</taxon>
        <taxon>Bacillati</taxon>
        <taxon>Actinomycetota</taxon>
        <taxon>Actinomycetes</taxon>
        <taxon>Mycobacteriales</taxon>
        <taxon>Mycobacteriaceae</taxon>
        <taxon>Mycobacterium</taxon>
    </lineage>
</organism>
<dbReference type="EMBL" id="CP029543">
    <property type="protein sequence ID" value="AWV48503.1"/>
    <property type="molecule type" value="Genomic_DNA"/>
</dbReference>
<name>A0AAD0P9F7_MYCLR</name>
<protein>
    <submittedName>
        <fullName evidence="1">Uncharacterized protein</fullName>
    </submittedName>
</protein>
<proteinExistence type="predicted"/>
<reference evidence="1 2" key="1">
    <citation type="submission" date="2018-05" db="EMBL/GenBank/DDBJ databases">
        <title>Evolution of small genomes with special reference to Mycobacterium leprae.</title>
        <authorList>
            <person name="Mohanty P.S."/>
            <person name="Bansal A.K."/>
            <person name="Gupta U.D."/>
            <person name="Naaz F."/>
            <person name="Dwivedi V.D."/>
            <person name="Singh H."/>
            <person name="Gupta G."/>
            <person name="Sharma S."/>
            <person name="Arora M."/>
        </authorList>
    </citation>
    <scope>NUCLEOTIDE SEQUENCE [LARGE SCALE GENOMIC DNA]</scope>
    <source>
        <strain evidence="1 2">MRHRU-235-G</strain>
    </source>
</reference>
<dbReference type="AlphaFoldDB" id="A0AAD0P9F7"/>
<sequence>MCGKGTHVQRTDSGGVIQTRRLSARAISCESESTGGIRADHGLADLASLWVCWYWFDDAHHHIDLSTITATRNVLVNTNYPSEPRIDLGQPFVPITVTLVIHLGMLSFRRLADRLAIVDLYVYEGSPHVF</sequence>